<dbReference type="InterPro" id="IPR050327">
    <property type="entry name" value="Proton-linked_MCT"/>
</dbReference>
<dbReference type="SUPFAM" id="SSF103473">
    <property type="entry name" value="MFS general substrate transporter"/>
    <property type="match status" value="1"/>
</dbReference>
<evidence type="ECO:0000256" key="2">
    <source>
        <dbReference type="ARBA" id="ARBA00022989"/>
    </source>
</evidence>
<feature type="transmembrane region" description="Helical" evidence="4">
    <location>
        <begin position="299"/>
        <end position="318"/>
    </location>
</feature>
<reference evidence="6" key="1">
    <citation type="submission" date="2022-07" db="EMBL/GenBank/DDBJ databases">
        <title>Complete Genome Sequence of the Radioresistant Bacterium Deinococcus aetherius ST0316, Isolated from the Air Dust collected in Lower Stratosphere above Japan.</title>
        <authorList>
            <person name="Satoh K."/>
            <person name="Hagiwara K."/>
            <person name="Katsumata K."/>
            <person name="Kubo A."/>
            <person name="Yokobori S."/>
            <person name="Yamagishi A."/>
            <person name="Oono Y."/>
            <person name="Narumi I."/>
        </authorList>
    </citation>
    <scope>NUCLEOTIDE SEQUENCE</scope>
    <source>
        <strain evidence="6">ST0316</strain>
    </source>
</reference>
<evidence type="ECO:0000259" key="5">
    <source>
        <dbReference type="PROSITE" id="PS50850"/>
    </source>
</evidence>
<evidence type="ECO:0000256" key="4">
    <source>
        <dbReference type="SAM" id="Phobius"/>
    </source>
</evidence>
<feature type="domain" description="Major facilitator superfamily (MFS) profile" evidence="5">
    <location>
        <begin position="10"/>
        <end position="413"/>
    </location>
</feature>
<organism evidence="6 7">
    <name type="scientific">Deinococcus aetherius</name>
    <dbReference type="NCBI Taxonomy" id="200252"/>
    <lineage>
        <taxon>Bacteria</taxon>
        <taxon>Thermotogati</taxon>
        <taxon>Deinococcota</taxon>
        <taxon>Deinococci</taxon>
        <taxon>Deinococcales</taxon>
        <taxon>Deinococcaceae</taxon>
        <taxon>Deinococcus</taxon>
    </lineage>
</organism>
<keyword evidence="2 4" id="KW-1133">Transmembrane helix</keyword>
<evidence type="ECO:0000313" key="6">
    <source>
        <dbReference type="EMBL" id="BDP42016.1"/>
    </source>
</evidence>
<dbReference type="InterPro" id="IPR036259">
    <property type="entry name" value="MFS_trans_sf"/>
</dbReference>
<dbReference type="InterPro" id="IPR020846">
    <property type="entry name" value="MFS_dom"/>
</dbReference>
<dbReference type="PANTHER" id="PTHR11360">
    <property type="entry name" value="MONOCARBOXYLATE TRANSPORTER"/>
    <property type="match status" value="1"/>
</dbReference>
<feature type="transmembrane region" description="Helical" evidence="4">
    <location>
        <begin position="86"/>
        <end position="108"/>
    </location>
</feature>
<protein>
    <submittedName>
        <fullName evidence="6">Membrane protein</fullName>
    </submittedName>
</protein>
<evidence type="ECO:0000313" key="7">
    <source>
        <dbReference type="Proteomes" id="UP001064971"/>
    </source>
</evidence>
<keyword evidence="3 4" id="KW-0472">Membrane</keyword>
<feature type="transmembrane region" description="Helical" evidence="4">
    <location>
        <begin position="358"/>
        <end position="377"/>
    </location>
</feature>
<feature type="transmembrane region" description="Helical" evidence="4">
    <location>
        <begin position="324"/>
        <end position="346"/>
    </location>
</feature>
<feature type="transmembrane region" description="Helical" evidence="4">
    <location>
        <begin position="114"/>
        <end position="137"/>
    </location>
</feature>
<feature type="transmembrane region" description="Helical" evidence="4">
    <location>
        <begin position="14"/>
        <end position="34"/>
    </location>
</feature>
<proteinExistence type="predicted"/>
<name>A0ABM8AE01_9DEIO</name>
<evidence type="ECO:0000256" key="1">
    <source>
        <dbReference type="ARBA" id="ARBA00022692"/>
    </source>
</evidence>
<feature type="transmembrane region" description="Helical" evidence="4">
    <location>
        <begin position="54"/>
        <end position="74"/>
    </location>
</feature>
<dbReference type="CDD" id="cd17355">
    <property type="entry name" value="MFS_YcxA_like"/>
    <property type="match status" value="1"/>
</dbReference>
<gene>
    <name evidence="6" type="ORF">DAETH_19850</name>
</gene>
<accession>A0ABM8AE01</accession>
<dbReference type="PANTHER" id="PTHR11360:SF284">
    <property type="entry name" value="EG:103B4.3 PROTEIN-RELATED"/>
    <property type="match status" value="1"/>
</dbReference>
<feature type="transmembrane region" description="Helical" evidence="4">
    <location>
        <begin position="234"/>
        <end position="257"/>
    </location>
</feature>
<dbReference type="Proteomes" id="UP001064971">
    <property type="component" value="Chromosome"/>
</dbReference>
<sequence length="419" mass="43734">MNDPTPPRFSTQRLFYGWVVVGVTVLALLISAGARSAPGVFLLPMEESLGLSRSTLSLSASLGLLVFGLAAPLSGRLMDRFGPRRVATVGLLLVTLSFALTTLSRSALGLHLTWGLLSGLGTGLVGSVLGATVATRWFVRRRGLVTGIFGAATSAGQLLFIPLLTGWAQNLGWTGGTWIIAAVALVLAPLVWWLLRDSPAQVGLRPDGDPVSTAAPAPQPDPRVMGRAVRHRDFWLLAATFFVCGATSNGIIGTHFIAYCGDMGLTPGFAAGMLAVMGAFNFVGTLASGYFTDRVDPRFLLGMYYAFRGVSLALLPFVPPGYSLTLFAVLFGLDYIATVPPTIALTADTFGRANVGTVYGWIFCSHQVGAALASWLGGVSRDALGSYSAAMIAAAVLAGAAAVLALGVTAPARRSQVAR</sequence>
<dbReference type="EMBL" id="AP026560">
    <property type="protein sequence ID" value="BDP42016.1"/>
    <property type="molecule type" value="Genomic_DNA"/>
</dbReference>
<dbReference type="PROSITE" id="PS50850">
    <property type="entry name" value="MFS"/>
    <property type="match status" value="1"/>
</dbReference>
<dbReference type="RefSeq" id="WP_264774731.1">
    <property type="nucleotide sequence ID" value="NZ_AP026560.1"/>
</dbReference>
<keyword evidence="1 4" id="KW-0812">Transmembrane</keyword>
<feature type="transmembrane region" description="Helical" evidence="4">
    <location>
        <begin position="269"/>
        <end position="292"/>
    </location>
</feature>
<feature type="transmembrane region" description="Helical" evidence="4">
    <location>
        <begin position="389"/>
        <end position="410"/>
    </location>
</feature>
<feature type="transmembrane region" description="Helical" evidence="4">
    <location>
        <begin position="144"/>
        <end position="164"/>
    </location>
</feature>
<keyword evidence="7" id="KW-1185">Reference proteome</keyword>
<feature type="transmembrane region" description="Helical" evidence="4">
    <location>
        <begin position="176"/>
        <end position="195"/>
    </location>
</feature>
<dbReference type="InterPro" id="IPR011701">
    <property type="entry name" value="MFS"/>
</dbReference>
<dbReference type="Gene3D" id="1.20.1250.20">
    <property type="entry name" value="MFS general substrate transporter like domains"/>
    <property type="match status" value="2"/>
</dbReference>
<evidence type="ECO:0000256" key="3">
    <source>
        <dbReference type="ARBA" id="ARBA00023136"/>
    </source>
</evidence>
<dbReference type="Pfam" id="PF07690">
    <property type="entry name" value="MFS_1"/>
    <property type="match status" value="1"/>
</dbReference>